<organism evidence="2 3">
    <name type="scientific">Metabacillus indicus</name>
    <name type="common">Bacillus indicus</name>
    <dbReference type="NCBI Taxonomy" id="246786"/>
    <lineage>
        <taxon>Bacteria</taxon>
        <taxon>Bacillati</taxon>
        <taxon>Bacillota</taxon>
        <taxon>Bacilli</taxon>
        <taxon>Bacillales</taxon>
        <taxon>Bacillaceae</taxon>
        <taxon>Metabacillus</taxon>
    </lineage>
</organism>
<dbReference type="SUPFAM" id="SSF53300">
    <property type="entry name" value="vWA-like"/>
    <property type="match status" value="1"/>
</dbReference>
<protein>
    <recommendedName>
        <fullName evidence="1">VWFA domain-containing protein</fullName>
    </recommendedName>
</protein>
<proteinExistence type="predicted"/>
<gene>
    <name evidence="2" type="ORF">GS18_0206610</name>
</gene>
<sequence length="641" mass="73479">MKYIKFNDKRVDSFLFMELSDLAKTLTRSDETEVEFAVQSYFDPFTKKVHISHFWDNRPRKDMVNGLKSDVFLRSIGSSRHTDYQAVDTFVKAAQNLSLSSFAKQLFVMLEDLRLEESCKKERPGTVRVFAARREMYRRFFKSQLIINQERTILTDALYSAFYLKATSDSPLEVFPSLSESIDIAVPFLEREILSFYEAKETADISKIVLSVTEVLEDLLEADMLNMYFHLPVLDYAEADAVLTFDEMKRKSKLKNDDILKQEKEEDDEDVHEDKLPTWHRETSEATKSFLQFDLEQGTKTDLLGEGVREGDDGDQALGMVQGSSKKTSRNDYSKFEALENAENREEKGGIEAFGKENKYAFPVFTVPDLPSADEQVSYREKKVIIAPYQKKLKQMIEKTLEHKKISPRSDLHTGRLSKKLLKLLTDDNPRLFYKKNQPSAQIDAAFCLLVDCSASMFDKMEQTKLGITLFHEALKSVSVVHQVTGFWEDTNEATETSQPNHFKTVIDFGSSLQKKRGPEILQLQPEEDNRDGYAIRHMTKQLMQRSESQKFMLVFSDGEPAASGYEQNGIIDTHEAVLQARKHGIEVINIFLSNGEIDEGQQKTIQNIYGKFSIVVPDIDTLPEVLFPVLKKLLQKSIHA</sequence>
<dbReference type="CDD" id="cd01454">
    <property type="entry name" value="vWA_norD_type"/>
    <property type="match status" value="1"/>
</dbReference>
<evidence type="ECO:0000313" key="2">
    <source>
        <dbReference type="EMBL" id="KEZ53271.1"/>
    </source>
</evidence>
<dbReference type="STRING" id="246786.GS18_0206610"/>
<dbReference type="AlphaFoldDB" id="A0A084H109"/>
<dbReference type="OrthoDB" id="2370292at2"/>
<dbReference type="Pfam" id="PF00092">
    <property type="entry name" value="VWA"/>
    <property type="match status" value="1"/>
</dbReference>
<evidence type="ECO:0000259" key="1">
    <source>
        <dbReference type="SMART" id="SM00327"/>
    </source>
</evidence>
<dbReference type="InterPro" id="IPR002035">
    <property type="entry name" value="VWF_A"/>
</dbReference>
<keyword evidence="3" id="KW-1185">Reference proteome</keyword>
<dbReference type="InterPro" id="IPR051928">
    <property type="entry name" value="NorD/CobT"/>
</dbReference>
<dbReference type="InterPro" id="IPR036465">
    <property type="entry name" value="vWFA_dom_sf"/>
</dbReference>
<accession>A0A084H109</accession>
<name>A0A084H109_METID</name>
<feature type="domain" description="VWFA" evidence="1">
    <location>
        <begin position="444"/>
        <end position="635"/>
    </location>
</feature>
<dbReference type="EMBL" id="JNVC02000002">
    <property type="protein sequence ID" value="KEZ53271.1"/>
    <property type="molecule type" value="Genomic_DNA"/>
</dbReference>
<dbReference type="Gene3D" id="3.40.50.410">
    <property type="entry name" value="von Willebrand factor, type A domain"/>
    <property type="match status" value="1"/>
</dbReference>
<dbReference type="Proteomes" id="UP000028549">
    <property type="component" value="Unassembled WGS sequence"/>
</dbReference>
<dbReference type="RefSeq" id="WP_029566363.1">
    <property type="nucleotide sequence ID" value="NZ_JNVC02000002.1"/>
</dbReference>
<reference evidence="2 3" key="1">
    <citation type="journal article" date="2005" name="Int. J. Syst. Evol. Microbiol.">
        <title>Bacillus cibi sp. nov., isolated from jeotgal, a traditional Korean fermented seafood.</title>
        <authorList>
            <person name="Yoon J.H."/>
            <person name="Lee C.H."/>
            <person name="Oh T.K."/>
        </authorList>
    </citation>
    <scope>NUCLEOTIDE SEQUENCE [LARGE SCALE GENOMIC DNA]</scope>
    <source>
        <strain evidence="2 3">DSM 16189</strain>
    </source>
</reference>
<dbReference type="PANTHER" id="PTHR41248:SF1">
    <property type="entry name" value="NORD PROTEIN"/>
    <property type="match status" value="1"/>
</dbReference>
<dbReference type="SMART" id="SM00327">
    <property type="entry name" value="VWA"/>
    <property type="match status" value="1"/>
</dbReference>
<comment type="caution">
    <text evidence="2">The sequence shown here is derived from an EMBL/GenBank/DDBJ whole genome shotgun (WGS) entry which is preliminary data.</text>
</comment>
<evidence type="ECO:0000313" key="3">
    <source>
        <dbReference type="Proteomes" id="UP000028549"/>
    </source>
</evidence>
<dbReference type="PANTHER" id="PTHR41248">
    <property type="entry name" value="NORD PROTEIN"/>
    <property type="match status" value="1"/>
</dbReference>